<dbReference type="AlphaFoldDB" id="A0AAV2YX18"/>
<evidence type="ECO:0000313" key="2">
    <source>
        <dbReference type="EMBL" id="DAZ97748.1"/>
    </source>
</evidence>
<keyword evidence="1" id="KW-1133">Transmembrane helix</keyword>
<reference evidence="2" key="2">
    <citation type="journal article" date="2023" name="Microbiol Resour">
        <title>Decontamination and Annotation of the Draft Genome Sequence of the Oomycete Lagenidium giganteum ARSEF 373.</title>
        <authorList>
            <person name="Morgan W.R."/>
            <person name="Tartar A."/>
        </authorList>
    </citation>
    <scope>NUCLEOTIDE SEQUENCE</scope>
    <source>
        <strain evidence="2">ARSEF 373</strain>
    </source>
</reference>
<proteinExistence type="predicted"/>
<sequence>MALPLSPLSISRISVSQPSSYEAEFAPKQTPYHESLQPNPIPILIRIKKAPMLTVMAIGVVGVSGSMYVLSKGITLSSHRNWSMTADDQSSLVQDYNALAGGLVALLIKPLEVLIGFVLPVALVCLATDLGLHNGSTKSRMIIAMLNMMLLWILSVGFTSLNIQLEQRDTTRVLEDDDLRGLTANISAGKSANSTNELASFNTILHNALMSPQPRRIPGSCTRPSPRRIPVSVEYGFKINNWLPYMVATAPSATAKLHMNLSELGSSPVNTFPMALGAARDVFTYGLRLTDTFFRDAASSANLSNFKLEDIDGIEAKTQSDEAAIASLLKSMKQATSRVMALPSSPYSDVDVNETSIEFSHFELASGIMFEAVTLSVPLVKDYLSRQIALVDDTTARVWYPKSTNDSVEFQINTKEECGSTGCIISPRNRMATDSGVDFSSQVRALAICRDKATGADNLEETLSDDATACAEPSNSSLLVFSVGKKIVGEEIAVQLNDTAGVVTLKNARKMFSVTVGRLSWKTTDLAKQFGATCGASGSCDGLRFPLDFDAGHVVVGAKFLPLAKLLKYSSVSAMWPSLALASADEIDMNYTLKGDVIFPRNFNRSSGWKGIEGRYCEVERGHLLDMIDSNHLYSEESLQPAYTSALFWLFQNGVVRELSHPPVRSTFLTHSSWTDIVLKVPQQTAVLTYVGCGIVVVLSALVTVCGKSREASIERRFTAAHLASMLSDHPRLPKTLFQCDLLQLEGDHIGNSERLNDFEVAGLLLRHRSKRSIVVSVPKPASLVSSSSSSSSSSYPI</sequence>
<keyword evidence="1" id="KW-0812">Transmembrane</keyword>
<keyword evidence="3" id="KW-1185">Reference proteome</keyword>
<keyword evidence="1" id="KW-0472">Membrane</keyword>
<dbReference type="Proteomes" id="UP001146120">
    <property type="component" value="Unassembled WGS sequence"/>
</dbReference>
<evidence type="ECO:0000256" key="1">
    <source>
        <dbReference type="SAM" id="Phobius"/>
    </source>
</evidence>
<organism evidence="2 3">
    <name type="scientific">Lagenidium giganteum</name>
    <dbReference type="NCBI Taxonomy" id="4803"/>
    <lineage>
        <taxon>Eukaryota</taxon>
        <taxon>Sar</taxon>
        <taxon>Stramenopiles</taxon>
        <taxon>Oomycota</taxon>
        <taxon>Peronosporomycetes</taxon>
        <taxon>Pythiales</taxon>
        <taxon>Pythiaceae</taxon>
    </lineage>
</organism>
<protein>
    <submittedName>
        <fullName evidence="2">Uncharacterized protein</fullName>
    </submittedName>
</protein>
<name>A0AAV2YX18_9STRA</name>
<reference evidence="2" key="1">
    <citation type="submission" date="2022-11" db="EMBL/GenBank/DDBJ databases">
        <authorList>
            <person name="Morgan W.R."/>
            <person name="Tartar A."/>
        </authorList>
    </citation>
    <scope>NUCLEOTIDE SEQUENCE</scope>
    <source>
        <strain evidence="2">ARSEF 373</strain>
    </source>
</reference>
<evidence type="ECO:0000313" key="3">
    <source>
        <dbReference type="Proteomes" id="UP001146120"/>
    </source>
</evidence>
<comment type="caution">
    <text evidence="2">The sequence shown here is derived from an EMBL/GenBank/DDBJ whole genome shotgun (WGS) entry which is preliminary data.</text>
</comment>
<feature type="transmembrane region" description="Helical" evidence="1">
    <location>
        <begin position="113"/>
        <end position="132"/>
    </location>
</feature>
<gene>
    <name evidence="2" type="ORF">N0F65_009028</name>
</gene>
<feature type="transmembrane region" description="Helical" evidence="1">
    <location>
        <begin position="144"/>
        <end position="163"/>
    </location>
</feature>
<dbReference type="EMBL" id="DAKRPA010000126">
    <property type="protein sequence ID" value="DAZ97748.1"/>
    <property type="molecule type" value="Genomic_DNA"/>
</dbReference>
<accession>A0AAV2YX18</accession>
<feature type="transmembrane region" description="Helical" evidence="1">
    <location>
        <begin position="687"/>
        <end position="707"/>
    </location>
</feature>